<evidence type="ECO:0000256" key="1">
    <source>
        <dbReference type="ARBA" id="ARBA00007345"/>
    </source>
</evidence>
<comment type="similarity">
    <text evidence="1">Belongs to the universal ribosomal protein uS19 family.</text>
</comment>
<dbReference type="SUPFAM" id="SSF54570">
    <property type="entry name" value="Ribosomal protein S19"/>
    <property type="match status" value="1"/>
</dbReference>
<dbReference type="Gene3D" id="3.30.860.10">
    <property type="entry name" value="30s Ribosomal Protein S19, Chain A"/>
    <property type="match status" value="1"/>
</dbReference>
<evidence type="ECO:0000256" key="2">
    <source>
        <dbReference type="ARBA" id="ARBA00022980"/>
    </source>
</evidence>
<evidence type="ECO:0000256" key="3">
    <source>
        <dbReference type="ARBA" id="ARBA00023274"/>
    </source>
</evidence>
<dbReference type="AlphaFoldDB" id="A0A455RGN3"/>
<organism evidence="4">
    <name type="scientific">Marophrys sp. SRT127</name>
    <dbReference type="NCBI Taxonomy" id="2488311"/>
    <lineage>
        <taxon>Eukaryota</taxon>
        <taxon>Haptista</taxon>
        <taxon>Centroplasthelida</taxon>
        <taxon>Panacanthocystida</taxon>
        <taxon>Acanthocystida</taxon>
        <taxon>Marophrys</taxon>
    </lineage>
</organism>
<dbReference type="GO" id="GO:0005840">
    <property type="term" value="C:ribosome"/>
    <property type="evidence" value="ECO:0007669"/>
    <property type="project" value="UniProtKB-KW"/>
</dbReference>
<accession>A0A455RGN3</accession>
<protein>
    <submittedName>
        <fullName evidence="4">30S ribosomal protein S19</fullName>
    </submittedName>
</protein>
<dbReference type="InterPro" id="IPR002222">
    <property type="entry name" value="Ribosomal_uS19"/>
</dbReference>
<gene>
    <name evidence="4" type="primary">rps19</name>
</gene>
<reference evidence="4" key="1">
    <citation type="journal article" date="2019" name="Sci. Rep.">
        <title>Horizontally-acquired genetic elements in the mitochondrial genome of a centrohelid Marophrys sp. SRT127.</title>
        <authorList>
            <person name="Nishimura Y."/>
            <person name="Shiratori T."/>
            <person name="Ishida K."/>
            <person name="Hashimoto T."/>
            <person name="Ohkuma M."/>
            <person name="Inagaki Y."/>
        </authorList>
    </citation>
    <scope>NUCLEOTIDE SEQUENCE</scope>
    <source>
        <strain evidence="4">SRT127</strain>
    </source>
</reference>
<evidence type="ECO:0000313" key="4">
    <source>
        <dbReference type="EMBL" id="BBH42934.1"/>
    </source>
</evidence>
<dbReference type="GO" id="GO:0006412">
    <property type="term" value="P:translation"/>
    <property type="evidence" value="ECO:0007669"/>
    <property type="project" value="InterPro"/>
</dbReference>
<dbReference type="HAMAP" id="MF_00531">
    <property type="entry name" value="Ribosomal_uS19"/>
    <property type="match status" value="1"/>
</dbReference>
<geneLocation type="mitochondrion" evidence="4"/>
<dbReference type="GO" id="GO:1990904">
    <property type="term" value="C:ribonucleoprotein complex"/>
    <property type="evidence" value="ECO:0007669"/>
    <property type="project" value="UniProtKB-KW"/>
</dbReference>
<proteinExistence type="inferred from homology"/>
<dbReference type="GO" id="GO:0003735">
    <property type="term" value="F:structural constituent of ribosome"/>
    <property type="evidence" value="ECO:0007669"/>
    <property type="project" value="InterPro"/>
</dbReference>
<dbReference type="Pfam" id="PF00203">
    <property type="entry name" value="Ribosomal_S19"/>
    <property type="match status" value="1"/>
</dbReference>
<name>A0A455RGN3_9EUKA</name>
<keyword evidence="4" id="KW-0496">Mitochondrion</keyword>
<dbReference type="EMBL" id="AP019310">
    <property type="protein sequence ID" value="BBH42934.1"/>
    <property type="molecule type" value="Genomic_DNA"/>
</dbReference>
<dbReference type="InterPro" id="IPR023575">
    <property type="entry name" value="Ribosomal_uS19_SF"/>
</dbReference>
<sequence>MHKALLRKGMYEFMIAEITHRPKTNVGDDSAIAAARPLTEGDKKHTNFFERKREGNRLAHIRRNFGSDENVRTNSKSASATPAKGAGLRAASALKIWTRNSVILPHLLGKTHSLKIYNGKKFVSVEEQLGPAVAQIVGRKIGEFSVTRKISKRTNVRDKKNTRGGRA</sequence>
<keyword evidence="2 4" id="KW-0689">Ribosomal protein</keyword>
<keyword evidence="3" id="KW-0687">Ribonucleoprotein</keyword>